<dbReference type="AlphaFoldDB" id="A0A2S5KLW4"/>
<dbReference type="Proteomes" id="UP000238196">
    <property type="component" value="Unassembled WGS sequence"/>
</dbReference>
<dbReference type="Pfam" id="PF17775">
    <property type="entry name" value="YchJ_M-like"/>
    <property type="match status" value="1"/>
</dbReference>
<dbReference type="InterPro" id="IPR048469">
    <property type="entry name" value="YchJ-like_M"/>
</dbReference>
<name>A0A2S5KLW4_9PROT</name>
<dbReference type="SUPFAM" id="SSF103642">
    <property type="entry name" value="Sec-C motif"/>
    <property type="match status" value="1"/>
</dbReference>
<dbReference type="PANTHER" id="PTHR33747">
    <property type="entry name" value="UPF0225 PROTEIN SCO1677"/>
    <property type="match status" value="1"/>
</dbReference>
<reference evidence="2 3" key="1">
    <citation type="submission" date="2018-02" db="EMBL/GenBank/DDBJ databases">
        <title>novel marine gammaproteobacteria from coastal saline agro ecosystem.</title>
        <authorList>
            <person name="Krishnan R."/>
            <person name="Ramesh Kumar N."/>
        </authorList>
    </citation>
    <scope>NUCLEOTIDE SEQUENCE [LARGE SCALE GENOMIC DNA]</scope>
    <source>
        <strain evidence="2 3">228</strain>
    </source>
</reference>
<protein>
    <recommendedName>
        <fullName evidence="1">YchJ-like middle NTF2-like domain-containing protein</fullName>
    </recommendedName>
</protein>
<dbReference type="Pfam" id="PF02810">
    <property type="entry name" value="SEC-C"/>
    <property type="match status" value="2"/>
</dbReference>
<evidence type="ECO:0000259" key="1">
    <source>
        <dbReference type="Pfam" id="PF17775"/>
    </source>
</evidence>
<dbReference type="PANTHER" id="PTHR33747:SF1">
    <property type="entry name" value="ADENYLATE CYCLASE-ASSOCIATED CAP C-TERMINAL DOMAIN-CONTAINING PROTEIN"/>
    <property type="match status" value="1"/>
</dbReference>
<dbReference type="EMBL" id="PRLP01000087">
    <property type="protein sequence ID" value="PPC75519.1"/>
    <property type="molecule type" value="Genomic_DNA"/>
</dbReference>
<dbReference type="OrthoDB" id="21421at2"/>
<accession>A0A2S5KLW4</accession>
<dbReference type="NCBIfam" id="NF002449">
    <property type="entry name" value="PRK01617.1"/>
    <property type="match status" value="1"/>
</dbReference>
<evidence type="ECO:0000313" key="2">
    <source>
        <dbReference type="EMBL" id="PPC75519.1"/>
    </source>
</evidence>
<gene>
    <name evidence="2" type="ORF">C4K68_20085</name>
</gene>
<dbReference type="InterPro" id="IPR004027">
    <property type="entry name" value="SEC_C_motif"/>
</dbReference>
<organism evidence="2 3">
    <name type="scientific">Proteobacteria bacterium 228</name>
    <dbReference type="NCBI Taxonomy" id="2083153"/>
    <lineage>
        <taxon>Bacteria</taxon>
        <taxon>Pseudomonadati</taxon>
        <taxon>Pseudomonadota</taxon>
    </lineage>
</organism>
<dbReference type="SUPFAM" id="SSF54427">
    <property type="entry name" value="NTF2-like"/>
    <property type="match status" value="1"/>
</dbReference>
<evidence type="ECO:0000313" key="3">
    <source>
        <dbReference type="Proteomes" id="UP000238196"/>
    </source>
</evidence>
<feature type="domain" description="YchJ-like middle NTF2-like" evidence="1">
    <location>
        <begin position="33"/>
        <end position="128"/>
    </location>
</feature>
<dbReference type="Gene3D" id="3.10.450.50">
    <property type="match status" value="1"/>
</dbReference>
<sequence>MTDLASTSCPCGSGRLYHQCCQPLHRGEQVATTPEALMRSRYAAFALGNLGQYLLDTWHVSKRQGLSASELSRRDTDWQRLQVLNSSVQEDSGEVEFRAFFSENNVLKVLHERSRFVCEQGRWFYVDGVINPPAVSRQTGRNEPCPCGSGKKFKKCCGQ</sequence>
<dbReference type="NCBIfam" id="NF002486">
    <property type="entry name" value="PRK01752.1"/>
    <property type="match status" value="1"/>
</dbReference>
<proteinExistence type="predicted"/>
<comment type="caution">
    <text evidence="2">The sequence shown here is derived from an EMBL/GenBank/DDBJ whole genome shotgun (WGS) entry which is preliminary data.</text>
</comment>
<dbReference type="InterPro" id="IPR032710">
    <property type="entry name" value="NTF2-like_dom_sf"/>
</dbReference>